<feature type="compositionally biased region" description="Basic and acidic residues" evidence="1">
    <location>
        <begin position="52"/>
        <end position="66"/>
    </location>
</feature>
<name>A0A917JZV4_9BACL</name>
<feature type="region of interest" description="Disordered" evidence="1">
    <location>
        <begin position="31"/>
        <end position="69"/>
    </location>
</feature>
<proteinExistence type="predicted"/>
<sequence>MQAALQAAAGEIVQAIVQQGVQVAQFQVGPLVNADGHGNPHPRSQPPPGRLGGRDEARTAREDATRVRSGQDVAIAWLGQALDRRV</sequence>
<evidence type="ECO:0000313" key="2">
    <source>
        <dbReference type="EMBL" id="GGI94746.1"/>
    </source>
</evidence>
<comment type="caution">
    <text evidence="2">The sequence shown here is derived from an EMBL/GenBank/DDBJ whole genome shotgun (WGS) entry which is preliminary data.</text>
</comment>
<evidence type="ECO:0000256" key="1">
    <source>
        <dbReference type="SAM" id="MobiDB-lite"/>
    </source>
</evidence>
<keyword evidence="3" id="KW-1185">Reference proteome</keyword>
<dbReference type="AlphaFoldDB" id="A0A917JZV4"/>
<dbReference type="Proteomes" id="UP000637695">
    <property type="component" value="Unassembled WGS sequence"/>
</dbReference>
<evidence type="ECO:0000313" key="3">
    <source>
        <dbReference type="Proteomes" id="UP000637695"/>
    </source>
</evidence>
<gene>
    <name evidence="2" type="ORF">GCM10010885_00320</name>
</gene>
<reference evidence="2" key="1">
    <citation type="journal article" date="2014" name="Int. J. Syst. Evol. Microbiol.">
        <title>Complete genome sequence of Corynebacterium casei LMG S-19264T (=DSM 44701T), isolated from a smear-ripened cheese.</title>
        <authorList>
            <consortium name="US DOE Joint Genome Institute (JGI-PGF)"/>
            <person name="Walter F."/>
            <person name="Albersmeier A."/>
            <person name="Kalinowski J."/>
            <person name="Ruckert C."/>
        </authorList>
    </citation>
    <scope>NUCLEOTIDE SEQUENCE</scope>
    <source>
        <strain evidence="2">JCM 18487</strain>
    </source>
</reference>
<protein>
    <submittedName>
        <fullName evidence="2">Uncharacterized protein</fullName>
    </submittedName>
</protein>
<organism evidence="2 3">
    <name type="scientific">Alicyclobacillus cellulosilyticus</name>
    <dbReference type="NCBI Taxonomy" id="1003997"/>
    <lineage>
        <taxon>Bacteria</taxon>
        <taxon>Bacillati</taxon>
        <taxon>Bacillota</taxon>
        <taxon>Bacilli</taxon>
        <taxon>Bacillales</taxon>
        <taxon>Alicyclobacillaceae</taxon>
        <taxon>Alicyclobacillus</taxon>
    </lineage>
</organism>
<reference evidence="2" key="2">
    <citation type="submission" date="2020-09" db="EMBL/GenBank/DDBJ databases">
        <authorList>
            <person name="Sun Q."/>
            <person name="Ohkuma M."/>
        </authorList>
    </citation>
    <scope>NUCLEOTIDE SEQUENCE</scope>
    <source>
        <strain evidence="2">JCM 18487</strain>
    </source>
</reference>
<dbReference type="EMBL" id="BMOY01000001">
    <property type="protein sequence ID" value="GGI94746.1"/>
    <property type="molecule type" value="Genomic_DNA"/>
</dbReference>
<accession>A0A917JZV4</accession>